<dbReference type="RefSeq" id="WP_137624965.1">
    <property type="nucleotide sequence ID" value="NZ_AP027463.1"/>
</dbReference>
<evidence type="ECO:0000256" key="2">
    <source>
        <dbReference type="SAM" id="Phobius"/>
    </source>
</evidence>
<name>A0ABU1A834_9LACO</name>
<gene>
    <name evidence="3" type="ORF">RA086_05540</name>
</gene>
<evidence type="ECO:0000313" key="3">
    <source>
        <dbReference type="EMBL" id="MDQ7937089.1"/>
    </source>
</evidence>
<protein>
    <submittedName>
        <fullName evidence="3">Uncharacterized protein</fullName>
    </submittedName>
</protein>
<evidence type="ECO:0000256" key="1">
    <source>
        <dbReference type="SAM" id="Coils"/>
    </source>
</evidence>
<feature type="transmembrane region" description="Helical" evidence="2">
    <location>
        <begin position="171"/>
        <end position="191"/>
    </location>
</feature>
<dbReference type="Proteomes" id="UP001227831">
    <property type="component" value="Unassembled WGS sequence"/>
</dbReference>
<keyword evidence="4" id="KW-1185">Reference proteome</keyword>
<sequence>MEPTNNIFLDADPDFNEENVPFNDKRRLLTAVFGAFVVASSINSSPINIQTVNPNIKSSSVKIENRGTHDTLNYQLDGGSIMSENNGFLNGRDYESLNKLIDKQNQHLEQQIAMTKEIIDTQEKNQKENMERIETTIKELNKKIDGLPSQEETVNKIRDEIRADHRQWKTWAIAIGAIVIPSVVQVVLHFLN</sequence>
<dbReference type="EMBL" id="JAVCWF010000001">
    <property type="protein sequence ID" value="MDQ7937089.1"/>
    <property type="molecule type" value="Genomic_DNA"/>
</dbReference>
<comment type="caution">
    <text evidence="3">The sequence shown here is derived from an EMBL/GenBank/DDBJ whole genome shotgun (WGS) entry which is preliminary data.</text>
</comment>
<feature type="coiled-coil region" evidence="1">
    <location>
        <begin position="105"/>
        <end position="143"/>
    </location>
</feature>
<proteinExistence type="predicted"/>
<accession>A0ABU1A834</accession>
<keyword evidence="2" id="KW-1133">Transmembrane helix</keyword>
<reference evidence="3 4" key="1">
    <citation type="journal article" date="2023" name="Int. J. Syst. Evol. Microbiol.">
        <title>Lactiplantibacillus brownii sp. nov., a novel psychrotolerant species isolated from sauerkraut.</title>
        <authorList>
            <person name="Heng Y.C."/>
            <person name="Silvaraju S."/>
            <person name="Lee J.K.Y."/>
            <person name="Kittelmann S."/>
        </authorList>
    </citation>
    <scope>NUCLEOTIDE SEQUENCE [LARGE SCALE GENOMIC DNA]</scope>
    <source>
        <strain evidence="3 4">WILCCON 0030</strain>
    </source>
</reference>
<organism evidence="3 4">
    <name type="scientific">Lactiplantibacillus brownii</name>
    <dbReference type="NCBI Taxonomy" id="3069269"/>
    <lineage>
        <taxon>Bacteria</taxon>
        <taxon>Bacillati</taxon>
        <taxon>Bacillota</taxon>
        <taxon>Bacilli</taxon>
        <taxon>Lactobacillales</taxon>
        <taxon>Lactobacillaceae</taxon>
        <taxon>Lactiplantibacillus</taxon>
    </lineage>
</organism>
<keyword evidence="1" id="KW-0175">Coiled coil</keyword>
<evidence type="ECO:0000313" key="4">
    <source>
        <dbReference type="Proteomes" id="UP001227831"/>
    </source>
</evidence>
<keyword evidence="2" id="KW-0812">Transmembrane</keyword>
<keyword evidence="2" id="KW-0472">Membrane</keyword>